<evidence type="ECO:0000313" key="2">
    <source>
        <dbReference type="EMBL" id="MCM5679296.1"/>
    </source>
</evidence>
<protein>
    <submittedName>
        <fullName evidence="2">DUF1513 domain-containing protein</fullName>
    </submittedName>
</protein>
<dbReference type="Proteomes" id="UP001165541">
    <property type="component" value="Unassembled WGS sequence"/>
</dbReference>
<proteinExistence type="predicted"/>
<dbReference type="RefSeq" id="WP_251777490.1">
    <property type="nucleotide sequence ID" value="NZ_JAMKFE010000003.1"/>
</dbReference>
<dbReference type="PROSITE" id="PS51318">
    <property type="entry name" value="TAT"/>
    <property type="match status" value="1"/>
</dbReference>
<keyword evidence="3" id="KW-1185">Reference proteome</keyword>
<name>A0ABT0YKN4_9BURK</name>
<keyword evidence="1" id="KW-0732">Signal</keyword>
<dbReference type="Gene3D" id="2.130.10.10">
    <property type="entry name" value="YVTN repeat-like/Quinoprotein amine dehydrogenase"/>
    <property type="match status" value="1"/>
</dbReference>
<dbReference type="Pfam" id="PF07433">
    <property type="entry name" value="DUF1513"/>
    <property type="match status" value="1"/>
</dbReference>
<sequence>MRTAIDLHWNRRHWLAAVAAAALGARAPLLAARPSGGRFAAAWQAAAGYQVGVLEANERALSIRSAVDVPTRAHALAAEPDGTLLTVARRPGDWLLRWRPDGSLLQWAWIEPDRAFNGHALVSADGKRLYTTEADLDSGDGLVGVRDRATLRKLAEWPTHGADPHALLLDASGDLMVANGGIRTRPETGRAKLDLDRMDASVVRLDAGDGRLRGQWRIDDARLSLRHLAWSGRTLAIAMQAEHSDPAAKAAAPVLALWDGRSIRAAQAADVPLLGYGGDVACAGRAVAVSCPRADGVAVWHADGRWHRRVPLDEACALAADVAGGWWAGGASLAMDAPNGVQRATPAGIRLDNHWLRLG</sequence>
<evidence type="ECO:0000256" key="1">
    <source>
        <dbReference type="SAM" id="SignalP"/>
    </source>
</evidence>
<gene>
    <name evidence="2" type="ORF">M8A51_07095</name>
</gene>
<dbReference type="InterPro" id="IPR015943">
    <property type="entry name" value="WD40/YVTN_repeat-like_dom_sf"/>
</dbReference>
<organism evidence="2 3">
    <name type="scientific">Caldimonas mangrovi</name>
    <dbReference type="NCBI Taxonomy" id="2944811"/>
    <lineage>
        <taxon>Bacteria</taxon>
        <taxon>Pseudomonadati</taxon>
        <taxon>Pseudomonadota</taxon>
        <taxon>Betaproteobacteria</taxon>
        <taxon>Burkholderiales</taxon>
        <taxon>Sphaerotilaceae</taxon>
        <taxon>Caldimonas</taxon>
    </lineage>
</organism>
<dbReference type="InterPro" id="IPR006311">
    <property type="entry name" value="TAT_signal"/>
</dbReference>
<reference evidence="2" key="1">
    <citation type="submission" date="2022-05" db="EMBL/GenBank/DDBJ databases">
        <title>Schlegelella sp. nov., isolated from mangrove soil.</title>
        <authorList>
            <person name="Liu Y."/>
            <person name="Ge X."/>
            <person name="Liu W."/>
        </authorList>
    </citation>
    <scope>NUCLEOTIDE SEQUENCE</scope>
    <source>
        <strain evidence="2">S2-27</strain>
    </source>
</reference>
<accession>A0ABT0YKN4</accession>
<evidence type="ECO:0000313" key="3">
    <source>
        <dbReference type="Proteomes" id="UP001165541"/>
    </source>
</evidence>
<dbReference type="SUPFAM" id="SSF50969">
    <property type="entry name" value="YVTN repeat-like/Quinoprotein amine dehydrogenase"/>
    <property type="match status" value="1"/>
</dbReference>
<feature type="signal peptide" evidence="1">
    <location>
        <begin position="1"/>
        <end position="31"/>
    </location>
</feature>
<comment type="caution">
    <text evidence="2">The sequence shown here is derived from an EMBL/GenBank/DDBJ whole genome shotgun (WGS) entry which is preliminary data.</text>
</comment>
<feature type="chain" id="PRO_5045052399" evidence="1">
    <location>
        <begin position="32"/>
        <end position="359"/>
    </location>
</feature>
<dbReference type="InterPro" id="IPR011044">
    <property type="entry name" value="Quino_amine_DH_bsu"/>
</dbReference>
<dbReference type="InterPro" id="IPR008311">
    <property type="entry name" value="UCP028101"/>
</dbReference>
<dbReference type="EMBL" id="JAMKFE010000003">
    <property type="protein sequence ID" value="MCM5679296.1"/>
    <property type="molecule type" value="Genomic_DNA"/>
</dbReference>